<dbReference type="InterPro" id="IPR000030">
    <property type="entry name" value="PPE_dom"/>
</dbReference>
<evidence type="ECO:0000313" key="4">
    <source>
        <dbReference type="EMBL" id="PKV93255.1"/>
    </source>
</evidence>
<feature type="region of interest" description="Disordered" evidence="2">
    <location>
        <begin position="216"/>
        <end position="471"/>
    </location>
</feature>
<evidence type="ECO:0000313" key="5">
    <source>
        <dbReference type="Proteomes" id="UP000233750"/>
    </source>
</evidence>
<organism evidence="4 5">
    <name type="scientific">Amycolatopsis echigonensis</name>
    <dbReference type="NCBI Taxonomy" id="2576905"/>
    <lineage>
        <taxon>Bacteria</taxon>
        <taxon>Bacillati</taxon>
        <taxon>Actinomycetota</taxon>
        <taxon>Actinomycetes</taxon>
        <taxon>Pseudonocardiales</taxon>
        <taxon>Pseudonocardiaceae</taxon>
        <taxon>Amycolatopsis</taxon>
    </lineage>
</organism>
<dbReference type="AlphaFoldDB" id="A0A2N3WHA4"/>
<comment type="caution">
    <text evidence="4">The sequence shown here is derived from an EMBL/GenBank/DDBJ whole genome shotgun (WGS) entry which is preliminary data.</text>
</comment>
<feature type="compositionally biased region" description="Low complexity" evidence="2">
    <location>
        <begin position="253"/>
        <end position="266"/>
    </location>
</feature>
<dbReference type="Pfam" id="PF00823">
    <property type="entry name" value="PPE"/>
    <property type="match status" value="1"/>
</dbReference>
<dbReference type="Gene3D" id="1.20.1260.20">
    <property type="entry name" value="PPE superfamily"/>
    <property type="match status" value="1"/>
</dbReference>
<feature type="compositionally biased region" description="Low complexity" evidence="2">
    <location>
        <begin position="307"/>
        <end position="321"/>
    </location>
</feature>
<name>A0A2N3WHA4_9PSEU</name>
<dbReference type="Proteomes" id="UP000233750">
    <property type="component" value="Unassembled WGS sequence"/>
</dbReference>
<dbReference type="EMBL" id="PJMY01000003">
    <property type="protein sequence ID" value="PKV93255.1"/>
    <property type="molecule type" value="Genomic_DNA"/>
</dbReference>
<keyword evidence="5" id="KW-1185">Reference proteome</keyword>
<feature type="compositionally biased region" description="Low complexity" evidence="2">
    <location>
        <begin position="350"/>
        <end position="359"/>
    </location>
</feature>
<dbReference type="RefSeq" id="WP_101436930.1">
    <property type="nucleotide sequence ID" value="NZ_PJMY01000003.1"/>
</dbReference>
<reference evidence="4 5" key="1">
    <citation type="submission" date="2017-12" db="EMBL/GenBank/DDBJ databases">
        <title>Sequencing the genomes of 1000 Actinobacteria strains.</title>
        <authorList>
            <person name="Klenk H.-P."/>
        </authorList>
    </citation>
    <scope>NUCLEOTIDE SEQUENCE [LARGE SCALE GENOMIC DNA]</scope>
    <source>
        <strain evidence="4 5">DSM 45165</strain>
    </source>
</reference>
<evidence type="ECO:0000256" key="2">
    <source>
        <dbReference type="SAM" id="MobiDB-lite"/>
    </source>
</evidence>
<protein>
    <submittedName>
        <fullName evidence="4">PPE family protein</fullName>
    </submittedName>
</protein>
<feature type="compositionally biased region" description="Pro residues" evidence="2">
    <location>
        <begin position="227"/>
        <end position="252"/>
    </location>
</feature>
<sequence length="544" mass="54440">MEISELAGRIRDHRFDGWTDTAIADEIEKFGTGDGIASIATAVEALREIATALASTDHTLRDQLAKLGVEWQSQAGGQAGQVLSDQAGFSQDAMQKVTHTAEMLFAQGEAFNRTKYKLPDPAAVRKGAESLTLLDSVASFLGFETDHAAAVQAADNARGQAVEALNAYAQQSGENLLSTEPLSQPQSLTMVQPGSGPSPVDRAAAAVDVTPDGQVRPAAASVKSEYVPPPPPPAPVADPPTPAYGTPSPAPAARPAAPVVAASYVPPSSPPPPSGWEKAPGSTPRVSEPGLPGAPRSVGSTGGPGSSGVPSTSGGSRVPGGMRPGESGSFLPTGPRGTGSGSESGPANRGTVGSSESFGGTSGSGRSAVGGGLAGNPGGAAGGSGGGHENQALQRGRLVGSVPQTPPAPAAETPGNAPVLRGEGASPGEIGAGAAALGAGVAGGALSGDRERQGRAPEGEQKGLVRPLPVDELPEEEAVALRKAEQIAPKSGGGDAKFLSEAAPQESDDEHVRRFGVDDKDLFADGRMVTRDVLGDGTGDVRRP</sequence>
<dbReference type="OrthoDB" id="3695206at2"/>
<gene>
    <name evidence="4" type="ORF">ATK30_4095</name>
</gene>
<evidence type="ECO:0000259" key="3">
    <source>
        <dbReference type="Pfam" id="PF00823"/>
    </source>
</evidence>
<feature type="compositionally biased region" description="Basic and acidic residues" evidence="2">
    <location>
        <begin position="448"/>
        <end position="463"/>
    </location>
</feature>
<dbReference type="SUPFAM" id="SSF140459">
    <property type="entry name" value="PE/PPE dimer-like"/>
    <property type="match status" value="1"/>
</dbReference>
<dbReference type="InterPro" id="IPR038332">
    <property type="entry name" value="PPE_sf"/>
</dbReference>
<comment type="similarity">
    <text evidence="1">Belongs to the mycobacterial PPE family.</text>
</comment>
<feature type="domain" description="PPE" evidence="3">
    <location>
        <begin position="32"/>
        <end position="172"/>
    </location>
</feature>
<proteinExistence type="inferred from homology"/>
<accession>A0A2N3WHA4</accession>
<feature type="region of interest" description="Disordered" evidence="2">
    <location>
        <begin position="486"/>
        <end position="511"/>
    </location>
</feature>
<evidence type="ECO:0000256" key="1">
    <source>
        <dbReference type="ARBA" id="ARBA00010652"/>
    </source>
</evidence>
<feature type="compositionally biased region" description="Gly residues" evidence="2">
    <location>
        <begin position="360"/>
        <end position="388"/>
    </location>
</feature>